<evidence type="ECO:0000313" key="1">
    <source>
        <dbReference type="EMBL" id="GAA0166571.1"/>
    </source>
</evidence>
<dbReference type="Proteomes" id="UP001454036">
    <property type="component" value="Unassembled WGS sequence"/>
</dbReference>
<sequence length="137" mass="15473">MDLFSELLKLKAKTGVFEYHSGCKEIELVNIIFANDLFIQCGAKEGFMRLIKEVLKEFGDLSGLKPILTKSSCYCACITDSEEIRLSGILGIPTVQTCRNNMPQRLNDKADRVQWFGDERHKTANVKISHKMCGGRK</sequence>
<gene>
    <name evidence="1" type="ORF">LIER_21697</name>
</gene>
<comment type="caution">
    <text evidence="1">The sequence shown here is derived from an EMBL/GenBank/DDBJ whole genome shotgun (WGS) entry which is preliminary data.</text>
</comment>
<organism evidence="1 2">
    <name type="scientific">Lithospermum erythrorhizon</name>
    <name type="common">Purple gromwell</name>
    <name type="synonym">Lithospermum officinale var. erythrorhizon</name>
    <dbReference type="NCBI Taxonomy" id="34254"/>
    <lineage>
        <taxon>Eukaryota</taxon>
        <taxon>Viridiplantae</taxon>
        <taxon>Streptophyta</taxon>
        <taxon>Embryophyta</taxon>
        <taxon>Tracheophyta</taxon>
        <taxon>Spermatophyta</taxon>
        <taxon>Magnoliopsida</taxon>
        <taxon>eudicotyledons</taxon>
        <taxon>Gunneridae</taxon>
        <taxon>Pentapetalae</taxon>
        <taxon>asterids</taxon>
        <taxon>lamiids</taxon>
        <taxon>Boraginales</taxon>
        <taxon>Boraginaceae</taxon>
        <taxon>Boraginoideae</taxon>
        <taxon>Lithospermeae</taxon>
        <taxon>Lithospermum</taxon>
    </lineage>
</organism>
<dbReference type="EMBL" id="BAABME010005774">
    <property type="protein sequence ID" value="GAA0166571.1"/>
    <property type="molecule type" value="Genomic_DNA"/>
</dbReference>
<proteinExistence type="predicted"/>
<reference evidence="1 2" key="1">
    <citation type="submission" date="2024-01" db="EMBL/GenBank/DDBJ databases">
        <title>The complete chloroplast genome sequence of Lithospermum erythrorhizon: insights into the phylogenetic relationship among Boraginaceae species and the maternal lineages of purple gromwells.</title>
        <authorList>
            <person name="Okada T."/>
            <person name="Watanabe K."/>
        </authorList>
    </citation>
    <scope>NUCLEOTIDE SEQUENCE [LARGE SCALE GENOMIC DNA]</scope>
</reference>
<evidence type="ECO:0000313" key="2">
    <source>
        <dbReference type="Proteomes" id="UP001454036"/>
    </source>
</evidence>
<name>A0AAV3QTI6_LITER</name>
<dbReference type="AlphaFoldDB" id="A0AAV3QTI6"/>
<protein>
    <submittedName>
        <fullName evidence="1">Uncharacterized protein</fullName>
    </submittedName>
</protein>
<keyword evidence="2" id="KW-1185">Reference proteome</keyword>
<accession>A0AAV3QTI6</accession>